<feature type="chain" id="PRO_5046850459" description="6,7-dimethyl-8-ribityllumazine synthase" evidence="9">
    <location>
        <begin position="18"/>
        <end position="224"/>
    </location>
</feature>
<dbReference type="InterPro" id="IPR036467">
    <property type="entry name" value="LS/RS_sf"/>
</dbReference>
<evidence type="ECO:0000256" key="3">
    <source>
        <dbReference type="ARBA" id="ARBA00012664"/>
    </source>
</evidence>
<comment type="pathway">
    <text evidence="1 7">Cofactor biosynthesis; riboflavin biosynthesis; riboflavin from 2-hydroxy-3-oxobutyl phosphate and 5-amino-6-(D-ribitylamino)uracil: step 1/2.</text>
</comment>
<dbReference type="SUPFAM" id="SSF52121">
    <property type="entry name" value="Lumazine synthase"/>
    <property type="match status" value="1"/>
</dbReference>
<evidence type="ECO:0000313" key="11">
    <source>
        <dbReference type="Proteomes" id="UP001189429"/>
    </source>
</evidence>
<keyword evidence="5 7" id="KW-0808">Transferase</keyword>
<reference evidence="10" key="1">
    <citation type="submission" date="2023-10" db="EMBL/GenBank/DDBJ databases">
        <authorList>
            <person name="Chen Y."/>
            <person name="Shah S."/>
            <person name="Dougan E. K."/>
            <person name="Thang M."/>
            <person name="Chan C."/>
        </authorList>
    </citation>
    <scope>NUCLEOTIDE SEQUENCE [LARGE SCALE GENOMIC DNA]</scope>
</reference>
<feature type="region of interest" description="Disordered" evidence="8">
    <location>
        <begin position="24"/>
        <end position="50"/>
    </location>
</feature>
<name>A0ABN9VN05_9DINO</name>
<dbReference type="HAMAP" id="MF_00178">
    <property type="entry name" value="Lumazine_synth"/>
    <property type="match status" value="1"/>
</dbReference>
<feature type="compositionally biased region" description="Low complexity" evidence="8">
    <location>
        <begin position="24"/>
        <end position="49"/>
    </location>
</feature>
<dbReference type="EC" id="2.5.1.78" evidence="3 7"/>
<evidence type="ECO:0000256" key="6">
    <source>
        <dbReference type="ARBA" id="ARBA00048785"/>
    </source>
</evidence>
<evidence type="ECO:0000256" key="8">
    <source>
        <dbReference type="SAM" id="MobiDB-lite"/>
    </source>
</evidence>
<keyword evidence="4 7" id="KW-0686">Riboflavin biosynthesis</keyword>
<keyword evidence="9" id="KW-0732">Signal</keyword>
<proteinExistence type="inferred from homology"/>
<dbReference type="InterPro" id="IPR002180">
    <property type="entry name" value="LS/RS"/>
</dbReference>
<evidence type="ECO:0000256" key="7">
    <source>
        <dbReference type="RuleBase" id="RU003795"/>
    </source>
</evidence>
<dbReference type="Pfam" id="PF00885">
    <property type="entry name" value="DMRL_synthase"/>
    <property type="match status" value="1"/>
</dbReference>
<feature type="signal peptide" evidence="9">
    <location>
        <begin position="1"/>
        <end position="17"/>
    </location>
</feature>
<dbReference type="PANTHER" id="PTHR21058">
    <property type="entry name" value="6,7-DIMETHYL-8-RIBITYLLUMAZINE SYNTHASE DMRL SYNTHASE LUMAZINE SYNTHASE"/>
    <property type="match status" value="1"/>
</dbReference>
<comment type="caution">
    <text evidence="10">The sequence shown here is derived from an EMBL/GenBank/DDBJ whole genome shotgun (WGS) entry which is preliminary data.</text>
</comment>
<evidence type="ECO:0000256" key="9">
    <source>
        <dbReference type="SAM" id="SignalP"/>
    </source>
</evidence>
<accession>A0ABN9VN05</accession>
<evidence type="ECO:0000256" key="5">
    <source>
        <dbReference type="ARBA" id="ARBA00022679"/>
    </source>
</evidence>
<evidence type="ECO:0000313" key="10">
    <source>
        <dbReference type="EMBL" id="CAK0874297.1"/>
    </source>
</evidence>
<gene>
    <name evidence="10" type="ORF">PCOR1329_LOCUS59254</name>
</gene>
<evidence type="ECO:0000256" key="4">
    <source>
        <dbReference type="ARBA" id="ARBA00022619"/>
    </source>
</evidence>
<dbReference type="Proteomes" id="UP001189429">
    <property type="component" value="Unassembled WGS sequence"/>
</dbReference>
<sequence length="224" mass="24311">MWRWARRAAPALGPCAAAAVALDGPPARQGPGRQRAAVAAQQAPAAPTGADDREIVAIRKQLQATRHGAGLKVPLPTREEAAGLRIGIVRTCWHEDLIELLVSKTIAQMERQGVKRQNIVQAAVPGSYELPYITKRMLESEDVDVVICVGILLKGGTIHMEVIADAVTNQLMGLQMEHSTPVIFGVLTVMAIEQAVERAESELPHSWGDSALTMAMHKRRLRVE</sequence>
<dbReference type="EMBL" id="CAUYUJ010017382">
    <property type="protein sequence ID" value="CAK0874297.1"/>
    <property type="molecule type" value="Genomic_DNA"/>
</dbReference>
<evidence type="ECO:0000256" key="1">
    <source>
        <dbReference type="ARBA" id="ARBA00004917"/>
    </source>
</evidence>
<comment type="catalytic activity">
    <reaction evidence="6 7">
        <text>(2S)-2-hydroxy-3-oxobutyl phosphate + 5-amino-6-(D-ribitylamino)uracil = 6,7-dimethyl-8-(1-D-ribityl)lumazine + phosphate + 2 H2O + H(+)</text>
        <dbReference type="Rhea" id="RHEA:26152"/>
        <dbReference type="ChEBI" id="CHEBI:15377"/>
        <dbReference type="ChEBI" id="CHEBI:15378"/>
        <dbReference type="ChEBI" id="CHEBI:15934"/>
        <dbReference type="ChEBI" id="CHEBI:43474"/>
        <dbReference type="ChEBI" id="CHEBI:58201"/>
        <dbReference type="ChEBI" id="CHEBI:58830"/>
        <dbReference type="EC" id="2.5.1.78"/>
    </reaction>
</comment>
<evidence type="ECO:0000256" key="2">
    <source>
        <dbReference type="ARBA" id="ARBA00007424"/>
    </source>
</evidence>
<comment type="function">
    <text evidence="7">Catalyzes the formation of 6,7-dimethyl-8-ribityllumazine by condensation of 5-amino-6-(D-ribitylamino)uracil with 3,4-dihydroxy-2-butanone 4-phosphate. This is the penultimate step in the biosynthesis of riboflavin.</text>
</comment>
<comment type="similarity">
    <text evidence="2 7">Belongs to the DMRL synthase family.</text>
</comment>
<dbReference type="NCBIfam" id="TIGR00114">
    <property type="entry name" value="lumazine-synth"/>
    <property type="match status" value="1"/>
</dbReference>
<organism evidence="10 11">
    <name type="scientific">Prorocentrum cordatum</name>
    <dbReference type="NCBI Taxonomy" id="2364126"/>
    <lineage>
        <taxon>Eukaryota</taxon>
        <taxon>Sar</taxon>
        <taxon>Alveolata</taxon>
        <taxon>Dinophyceae</taxon>
        <taxon>Prorocentrales</taxon>
        <taxon>Prorocentraceae</taxon>
        <taxon>Prorocentrum</taxon>
    </lineage>
</organism>
<dbReference type="Gene3D" id="3.40.50.960">
    <property type="entry name" value="Lumazine/riboflavin synthase"/>
    <property type="match status" value="1"/>
</dbReference>
<dbReference type="CDD" id="cd09209">
    <property type="entry name" value="Lumazine_synthase-I"/>
    <property type="match status" value="1"/>
</dbReference>
<dbReference type="PANTHER" id="PTHR21058:SF0">
    <property type="entry name" value="6,7-DIMETHYL-8-RIBITYLLUMAZINE SYNTHASE"/>
    <property type="match status" value="1"/>
</dbReference>
<keyword evidence="11" id="KW-1185">Reference proteome</keyword>
<protein>
    <recommendedName>
        <fullName evidence="3 7">6,7-dimethyl-8-ribityllumazine synthase</fullName>
        <shortName evidence="7">DMRL synthase</shortName>
        <ecNumber evidence="3 7">2.5.1.78</ecNumber>
    </recommendedName>
</protein>
<dbReference type="InterPro" id="IPR034964">
    <property type="entry name" value="LS"/>
</dbReference>